<evidence type="ECO:0000256" key="2">
    <source>
        <dbReference type="ARBA" id="ARBA00001946"/>
    </source>
</evidence>
<dbReference type="PANTHER" id="PTHR10642:SF26">
    <property type="entry name" value="RIBONUCLEASE H1"/>
    <property type="match status" value="1"/>
</dbReference>
<accession>A0A914I5Q3</accession>
<dbReference type="Proteomes" id="UP000887572">
    <property type="component" value="Unplaced"/>
</dbReference>
<evidence type="ECO:0000256" key="9">
    <source>
        <dbReference type="PIRNR" id="PIRNR036852"/>
    </source>
</evidence>
<dbReference type="InterPro" id="IPR009027">
    <property type="entry name" value="Ribosomal_bL9/RNase_H1_N"/>
</dbReference>
<name>A0A914I5Q3_GLORO</name>
<dbReference type="FunFam" id="3.40.970.10:FF:000001">
    <property type="entry name" value="Ribonuclease H1"/>
    <property type="match status" value="1"/>
</dbReference>
<dbReference type="Pfam" id="PF00075">
    <property type="entry name" value="RNase_H"/>
    <property type="match status" value="1"/>
</dbReference>
<evidence type="ECO:0000256" key="6">
    <source>
        <dbReference type="ARBA" id="ARBA00022759"/>
    </source>
</evidence>
<dbReference type="InterPro" id="IPR037056">
    <property type="entry name" value="RNase_H1_N_sf"/>
</dbReference>
<evidence type="ECO:0000256" key="1">
    <source>
        <dbReference type="ARBA" id="ARBA00000077"/>
    </source>
</evidence>
<dbReference type="Gene3D" id="3.30.420.10">
    <property type="entry name" value="Ribonuclease H-like superfamily/Ribonuclease H"/>
    <property type="match status" value="1"/>
</dbReference>
<dbReference type="InterPro" id="IPR050092">
    <property type="entry name" value="RNase_H"/>
</dbReference>
<keyword evidence="11" id="KW-1185">Reference proteome</keyword>
<keyword evidence="7 9" id="KW-0378">Hydrolase</keyword>
<dbReference type="SUPFAM" id="SSF53098">
    <property type="entry name" value="Ribonuclease H-like"/>
    <property type="match status" value="1"/>
</dbReference>
<dbReference type="EC" id="3.1.26.4" evidence="9"/>
<dbReference type="PIRSF" id="PIRSF036852">
    <property type="entry name" value="Ribonuclease_H1_euk"/>
    <property type="match status" value="1"/>
</dbReference>
<keyword evidence="5 9" id="KW-0479">Metal-binding</keyword>
<dbReference type="GO" id="GO:0004523">
    <property type="term" value="F:RNA-DNA hybrid ribonuclease activity"/>
    <property type="evidence" value="ECO:0007669"/>
    <property type="project" value="UniProtKB-UniRule"/>
</dbReference>
<evidence type="ECO:0000256" key="4">
    <source>
        <dbReference type="ARBA" id="ARBA00022722"/>
    </source>
</evidence>
<dbReference type="PROSITE" id="PS50879">
    <property type="entry name" value="RNASE_H_1"/>
    <property type="match status" value="1"/>
</dbReference>
<dbReference type="GO" id="GO:0043137">
    <property type="term" value="P:DNA replication, removal of RNA primer"/>
    <property type="evidence" value="ECO:0007669"/>
    <property type="project" value="TreeGrafter"/>
</dbReference>
<dbReference type="InterPro" id="IPR017067">
    <property type="entry name" value="RNase_H1_euk"/>
</dbReference>
<dbReference type="InterPro" id="IPR012337">
    <property type="entry name" value="RNaseH-like_sf"/>
</dbReference>
<dbReference type="InterPro" id="IPR036397">
    <property type="entry name" value="RNaseH_sf"/>
</dbReference>
<keyword evidence="8 9" id="KW-0460">Magnesium</keyword>
<evidence type="ECO:0000313" key="11">
    <source>
        <dbReference type="Proteomes" id="UP000887572"/>
    </source>
</evidence>
<dbReference type="Pfam" id="PF01693">
    <property type="entry name" value="Cauli_VI"/>
    <property type="match status" value="1"/>
</dbReference>
<comment type="cofactor">
    <cofactor evidence="2 9">
        <name>Mg(2+)</name>
        <dbReference type="ChEBI" id="CHEBI:18420"/>
    </cofactor>
</comment>
<organism evidence="11 12">
    <name type="scientific">Globodera rostochiensis</name>
    <name type="common">Golden nematode worm</name>
    <name type="synonym">Heterodera rostochiensis</name>
    <dbReference type="NCBI Taxonomy" id="31243"/>
    <lineage>
        <taxon>Eukaryota</taxon>
        <taxon>Metazoa</taxon>
        <taxon>Ecdysozoa</taxon>
        <taxon>Nematoda</taxon>
        <taxon>Chromadorea</taxon>
        <taxon>Rhabditida</taxon>
        <taxon>Tylenchina</taxon>
        <taxon>Tylenchomorpha</taxon>
        <taxon>Tylenchoidea</taxon>
        <taxon>Heteroderidae</taxon>
        <taxon>Heteroderinae</taxon>
        <taxon>Globodera</taxon>
    </lineage>
</organism>
<dbReference type="Gene3D" id="3.40.970.10">
    <property type="entry name" value="Ribonuclease H1, N-terminal domain"/>
    <property type="match status" value="1"/>
</dbReference>
<dbReference type="InterPro" id="IPR002156">
    <property type="entry name" value="RNaseH_domain"/>
</dbReference>
<keyword evidence="6 9" id="KW-0255">Endonuclease</keyword>
<dbReference type="AlphaFoldDB" id="A0A914I5Q3"/>
<dbReference type="InterPro" id="IPR011320">
    <property type="entry name" value="RNase_H1_N"/>
</dbReference>
<evidence type="ECO:0000256" key="8">
    <source>
        <dbReference type="ARBA" id="ARBA00022842"/>
    </source>
</evidence>
<evidence type="ECO:0000256" key="3">
    <source>
        <dbReference type="ARBA" id="ARBA00005300"/>
    </source>
</evidence>
<reference evidence="12" key="1">
    <citation type="submission" date="2022-11" db="UniProtKB">
        <authorList>
            <consortium name="WormBaseParasite"/>
        </authorList>
    </citation>
    <scope>IDENTIFICATION</scope>
</reference>
<comment type="similarity">
    <text evidence="3 9">Belongs to the RNase H family.</text>
</comment>
<feature type="domain" description="RNase H type-1" evidence="10">
    <location>
        <begin position="114"/>
        <end position="261"/>
    </location>
</feature>
<dbReference type="GO" id="GO:0003676">
    <property type="term" value="F:nucleic acid binding"/>
    <property type="evidence" value="ECO:0007669"/>
    <property type="project" value="UniProtKB-UniRule"/>
</dbReference>
<proteinExistence type="inferred from homology"/>
<dbReference type="GO" id="GO:0000287">
    <property type="term" value="F:magnesium ion binding"/>
    <property type="evidence" value="ECO:0007669"/>
    <property type="project" value="UniProtKB-UniRule"/>
</dbReference>
<evidence type="ECO:0000259" key="10">
    <source>
        <dbReference type="PROSITE" id="PS50879"/>
    </source>
</evidence>
<comment type="catalytic activity">
    <reaction evidence="1 9">
        <text>Endonucleolytic cleavage to 5'-phosphomonoester.</text>
        <dbReference type="EC" id="3.1.26.4"/>
    </reaction>
</comment>
<evidence type="ECO:0000256" key="7">
    <source>
        <dbReference type="ARBA" id="ARBA00022801"/>
    </source>
</evidence>
<dbReference type="WBParaSite" id="Gr19_v10_g7561.t1">
    <property type="protein sequence ID" value="Gr19_v10_g7561.t1"/>
    <property type="gene ID" value="Gr19_v10_g7561"/>
</dbReference>
<protein>
    <recommendedName>
        <fullName evidence="9">Ribonuclease H1</fullName>
        <shortName evidence="9">RNase H1</shortName>
        <ecNumber evidence="9">3.1.26.4</ecNumber>
    </recommendedName>
</protein>
<comment type="function">
    <text evidence="9">Endonuclease that specifically degrades the RNA of RNA-DNA hybrids.</text>
</comment>
<keyword evidence="4 9" id="KW-0540">Nuclease</keyword>
<evidence type="ECO:0000313" key="12">
    <source>
        <dbReference type="WBParaSite" id="Gr19_v10_g7561.t1"/>
    </source>
</evidence>
<sequence length="271" mass="29302">MRCASFYAVARGRGVGVFSTWEKCLASVNGFPGARFKKFPTFEEASKFVEKNKGTASGGGILVAKDAFKPTKPKLGRQKANGIFKNGSCPAESAAVVGEAAATLASAVDDAVGDDTATIVYTDGACSRNGCVGAKAGFGVFWSDDHPDNVSAPVVGEPTNNRAEYLAVIAAVEKAKARNIRRLVIRTDSELLIQSMTKWLTKWRRNGWKTVKGKDVRNRDLLERLDKLMAGDVKTKFEKVAGHSGNYGNDQADLLARRGAEMYMGKRLIWS</sequence>
<dbReference type="PANTHER" id="PTHR10642">
    <property type="entry name" value="RIBONUCLEASE H1"/>
    <property type="match status" value="1"/>
</dbReference>
<dbReference type="SUPFAM" id="SSF55658">
    <property type="entry name" value="L9 N-domain-like"/>
    <property type="match status" value="1"/>
</dbReference>
<dbReference type="CDD" id="cd09280">
    <property type="entry name" value="RNase_HI_eukaryote_like"/>
    <property type="match status" value="1"/>
</dbReference>
<evidence type="ECO:0000256" key="5">
    <source>
        <dbReference type="ARBA" id="ARBA00022723"/>
    </source>
</evidence>